<keyword evidence="2" id="KW-1185">Reference proteome</keyword>
<name>A0A6L5X3D8_9FIRM</name>
<organism evidence="1 2">
    <name type="scientific">Porcincola intestinalis</name>
    <dbReference type="NCBI Taxonomy" id="2606632"/>
    <lineage>
        <taxon>Bacteria</taxon>
        <taxon>Bacillati</taxon>
        <taxon>Bacillota</taxon>
        <taxon>Clostridia</taxon>
        <taxon>Lachnospirales</taxon>
        <taxon>Lachnospiraceae</taxon>
        <taxon>Porcincola</taxon>
    </lineage>
</organism>
<sequence length="72" mass="8502">MSRRIEAEPETLAEGMKSTLDEVIRVIKRKIQDDPENSDRIRSILNNKYHREKVQELSEDGCESFLKEIRNL</sequence>
<dbReference type="AlphaFoldDB" id="A0A6L5X3D8"/>
<gene>
    <name evidence="1" type="ORF">FYJ35_02300</name>
</gene>
<comment type="caution">
    <text evidence="1">The sequence shown here is derived from an EMBL/GenBank/DDBJ whole genome shotgun (WGS) entry which is preliminary data.</text>
</comment>
<protein>
    <submittedName>
        <fullName evidence="1">Uncharacterized protein</fullName>
    </submittedName>
</protein>
<dbReference type="EMBL" id="VULZ01000002">
    <property type="protein sequence ID" value="MSS13883.1"/>
    <property type="molecule type" value="Genomic_DNA"/>
</dbReference>
<reference evidence="1 2" key="1">
    <citation type="submission" date="2019-08" db="EMBL/GenBank/DDBJ databases">
        <title>In-depth cultivation of the pig gut microbiome towards novel bacterial diversity and tailored functional studies.</title>
        <authorList>
            <person name="Wylensek D."/>
            <person name="Hitch T.C.A."/>
            <person name="Clavel T."/>
        </authorList>
    </citation>
    <scope>NUCLEOTIDE SEQUENCE [LARGE SCALE GENOMIC DNA]</scope>
    <source>
        <strain evidence="1 2">Oil+RF-744-WCA-WT-11</strain>
    </source>
</reference>
<dbReference type="RefSeq" id="WP_154522588.1">
    <property type="nucleotide sequence ID" value="NZ_VULZ01000002.1"/>
</dbReference>
<proteinExistence type="predicted"/>
<accession>A0A6L5X3D8</accession>
<dbReference type="Proteomes" id="UP000481852">
    <property type="component" value="Unassembled WGS sequence"/>
</dbReference>
<evidence type="ECO:0000313" key="1">
    <source>
        <dbReference type="EMBL" id="MSS13883.1"/>
    </source>
</evidence>
<evidence type="ECO:0000313" key="2">
    <source>
        <dbReference type="Proteomes" id="UP000481852"/>
    </source>
</evidence>